<feature type="region of interest" description="Disordered" evidence="5">
    <location>
        <begin position="1"/>
        <end position="26"/>
    </location>
</feature>
<dbReference type="InterPro" id="IPR012337">
    <property type="entry name" value="RNaseH-like_sf"/>
</dbReference>
<dbReference type="GO" id="GO:0008270">
    <property type="term" value="F:zinc ion binding"/>
    <property type="evidence" value="ECO:0007669"/>
    <property type="project" value="UniProtKB-KW"/>
</dbReference>
<evidence type="ECO:0000256" key="3">
    <source>
        <dbReference type="ARBA" id="ARBA00022833"/>
    </source>
</evidence>
<organism evidence="7">
    <name type="scientific">Vitis vinifera</name>
    <name type="common">Grape</name>
    <dbReference type="NCBI Taxonomy" id="29760"/>
    <lineage>
        <taxon>Eukaryota</taxon>
        <taxon>Viridiplantae</taxon>
        <taxon>Streptophyta</taxon>
        <taxon>Embryophyta</taxon>
        <taxon>Tracheophyta</taxon>
        <taxon>Spermatophyta</taxon>
        <taxon>Magnoliopsida</taxon>
        <taxon>eudicotyledons</taxon>
        <taxon>Gunneridae</taxon>
        <taxon>Pentapetalae</taxon>
        <taxon>rosids</taxon>
        <taxon>Vitales</taxon>
        <taxon>Vitaceae</taxon>
        <taxon>Viteae</taxon>
        <taxon>Vitis</taxon>
    </lineage>
</organism>
<proteinExistence type="predicted"/>
<dbReference type="PANTHER" id="PTHR32166:SF121">
    <property type="entry name" value="DUF659 DOMAIN-CONTAINING PROTEIN"/>
    <property type="match status" value="1"/>
</dbReference>
<feature type="compositionally biased region" description="Polar residues" evidence="5">
    <location>
        <begin position="1"/>
        <end position="21"/>
    </location>
</feature>
<name>A5AFQ5_VITVI</name>
<evidence type="ECO:0000259" key="6">
    <source>
        <dbReference type="PROSITE" id="PS50808"/>
    </source>
</evidence>
<keyword evidence="2 4" id="KW-0863">Zinc-finger</keyword>
<dbReference type="EMBL" id="AM425574">
    <property type="protein sequence ID" value="CAN66693.1"/>
    <property type="molecule type" value="Genomic_DNA"/>
</dbReference>
<dbReference type="GO" id="GO:0003677">
    <property type="term" value="F:DNA binding"/>
    <property type="evidence" value="ECO:0007669"/>
    <property type="project" value="InterPro"/>
</dbReference>
<reference evidence="7" key="1">
    <citation type="journal article" date="2007" name="PLoS ONE">
        <title>The first genome sequence of an elite grapevine cultivar (Pinot noir Vitis vinifera L.): coping with a highly heterozygous genome.</title>
        <authorList>
            <person name="Velasco R."/>
            <person name="Zharkikh A."/>
            <person name="Troggio M."/>
            <person name="Cartwright D.A."/>
            <person name="Cestaro A."/>
            <person name="Pruss D."/>
            <person name="Pindo M."/>
            <person name="FitzGerald L.M."/>
            <person name="Vezzulli S."/>
            <person name="Reid J."/>
            <person name="Malacarne G."/>
            <person name="Iliev D."/>
            <person name="Coppola G."/>
            <person name="Wardell B."/>
            <person name="Micheletti D."/>
            <person name="Macalma T."/>
            <person name="Facci M."/>
            <person name="Mitchell J.T."/>
            <person name="Perazzolli M."/>
            <person name="Eldredge G."/>
            <person name="Gatto P."/>
            <person name="Oyzerski R."/>
            <person name="Moretto M."/>
            <person name="Gutin N."/>
            <person name="Stefanini M."/>
            <person name="Chen Y."/>
            <person name="Segala C."/>
            <person name="Davenport C."/>
            <person name="Dematte L."/>
            <person name="Mraz A."/>
            <person name="Battilana J."/>
            <person name="Stormo K."/>
            <person name="Costa F."/>
            <person name="Tao Q."/>
            <person name="Si-Ammour A."/>
            <person name="Harkins T."/>
            <person name="Lackey A."/>
            <person name="Perbost C."/>
            <person name="Taillon B."/>
            <person name="Stella A."/>
            <person name="Solovyev V."/>
            <person name="Fawcett J.A."/>
            <person name="Sterck L."/>
            <person name="Vandepoele K."/>
            <person name="Grando S.M."/>
            <person name="Toppo S."/>
            <person name="Moser C."/>
            <person name="Lanchbury J."/>
            <person name="Bogden R."/>
            <person name="Skolnick M."/>
            <person name="Sgaramella V."/>
            <person name="Bhatnagar S.K."/>
            <person name="Fontana P."/>
            <person name="Gutin A."/>
            <person name="Van de Peer Y."/>
            <person name="Salamini F."/>
            <person name="Viola R."/>
        </authorList>
    </citation>
    <scope>NUCLEOTIDE SEQUENCE</scope>
</reference>
<keyword evidence="3" id="KW-0862">Zinc</keyword>
<dbReference type="InterPro" id="IPR007021">
    <property type="entry name" value="DUF659"/>
</dbReference>
<dbReference type="PANTHER" id="PTHR32166">
    <property type="entry name" value="OSJNBA0013A04.12 PROTEIN"/>
    <property type="match status" value="1"/>
</dbReference>
<dbReference type="SUPFAM" id="SSF53098">
    <property type="entry name" value="Ribonuclease H-like"/>
    <property type="match status" value="1"/>
</dbReference>
<dbReference type="PROSITE" id="PS50808">
    <property type="entry name" value="ZF_BED"/>
    <property type="match status" value="1"/>
</dbReference>
<protein>
    <recommendedName>
        <fullName evidence="6">BED-type domain-containing protein</fullName>
    </recommendedName>
</protein>
<gene>
    <name evidence="7" type="ORF">VITISV_032487</name>
</gene>
<dbReference type="Pfam" id="PF04937">
    <property type="entry name" value="DUF659"/>
    <property type="match status" value="1"/>
</dbReference>
<keyword evidence="1" id="KW-0479">Metal-binding</keyword>
<evidence type="ECO:0000313" key="7">
    <source>
        <dbReference type="EMBL" id="CAN66693.1"/>
    </source>
</evidence>
<dbReference type="Pfam" id="PF02892">
    <property type="entry name" value="zf-BED"/>
    <property type="match status" value="1"/>
</dbReference>
<sequence length="491" mass="56028">MESNLTPSSGQDSTTNSQSTRSKIDPAWEHVSEERYENGRKTLICLYCKKITKGGGIHRMKQHLAGVKGNIGPCKSVPPDVQFRMENSLQEFVNSKKAAQEAYECRNPYGPIVSQFEGDKVEGEEEVQEMQSPMAANSGKRKKSIVDKYFAPRNTQGAQPSMRSVLAGKEAIWRANMAVGRFFYDACIPINVVNSFYFKPMLDVISAIGPGYKGSNYHQLLVNLLKDAKKEFIVTNNVANYVAAGRLISQKHKHINWSSCAAHCLNLIFKDIDIQRIIKSKVAVSIILDNRFWNDCLIVVNLMSPLMRLLRIVDCDERPSMGYVYEGMYKVRLGIKKLFNYNERLYKPYTEIIKQRWDQQLKKSIHSVAYWLNPCFQYDQENFCNKPNVIGGVMDVIDQKVLKGKLETMNEMKFYNKKRIYDPIDYAYLDVEELENLLYEEGSIPINEVEGSSSHIDDEDGGDMAIEGLDVENFGFPNAHVQSPYSNFQNE</sequence>
<accession>A5AFQ5</accession>
<evidence type="ECO:0000256" key="5">
    <source>
        <dbReference type="SAM" id="MobiDB-lite"/>
    </source>
</evidence>
<dbReference type="InterPro" id="IPR003656">
    <property type="entry name" value="Znf_BED"/>
</dbReference>
<evidence type="ECO:0000256" key="4">
    <source>
        <dbReference type="PROSITE-ProRule" id="PRU00027"/>
    </source>
</evidence>
<evidence type="ECO:0000256" key="2">
    <source>
        <dbReference type="ARBA" id="ARBA00022771"/>
    </source>
</evidence>
<feature type="domain" description="BED-type" evidence="6">
    <location>
        <begin position="22"/>
        <end position="81"/>
    </location>
</feature>
<evidence type="ECO:0000256" key="1">
    <source>
        <dbReference type="ARBA" id="ARBA00022723"/>
    </source>
</evidence>
<dbReference type="AlphaFoldDB" id="A5AFQ5"/>